<dbReference type="OMA" id="MSISIEC"/>
<dbReference type="HOGENOM" id="CLU_1468175_0_0_1"/>
<gene>
    <name evidence="1" type="ORF">PV10_01752</name>
</gene>
<reference evidence="1 2" key="1">
    <citation type="submission" date="2015-01" db="EMBL/GenBank/DDBJ databases">
        <title>The Genome Sequence of Exophiala mesophila CBS40295.</title>
        <authorList>
            <consortium name="The Broad Institute Genomics Platform"/>
            <person name="Cuomo C."/>
            <person name="de Hoog S."/>
            <person name="Gorbushina A."/>
            <person name="Stielow B."/>
            <person name="Teixiera M."/>
            <person name="Abouelleil A."/>
            <person name="Chapman S.B."/>
            <person name="Priest M."/>
            <person name="Young S.K."/>
            <person name="Wortman J."/>
            <person name="Nusbaum C."/>
            <person name="Birren B."/>
        </authorList>
    </citation>
    <scope>NUCLEOTIDE SEQUENCE [LARGE SCALE GENOMIC DNA]</scope>
    <source>
        <strain evidence="1 2">CBS 40295</strain>
    </source>
</reference>
<dbReference type="RefSeq" id="XP_016229636.1">
    <property type="nucleotide sequence ID" value="XM_016365987.1"/>
</dbReference>
<dbReference type="OrthoDB" id="3549294at2759"/>
<evidence type="ECO:0000313" key="1">
    <source>
        <dbReference type="EMBL" id="KIV98062.1"/>
    </source>
</evidence>
<accession>A0A0D1ZU58</accession>
<dbReference type="GeneID" id="27319597"/>
<dbReference type="VEuPathDB" id="FungiDB:PV10_01752"/>
<evidence type="ECO:0000313" key="2">
    <source>
        <dbReference type="Proteomes" id="UP000054302"/>
    </source>
</evidence>
<protein>
    <submittedName>
        <fullName evidence="1">Uncharacterized protein</fullName>
    </submittedName>
</protein>
<dbReference type="AlphaFoldDB" id="A0A0D1ZU58"/>
<name>A0A0D1ZU58_EXOME</name>
<dbReference type="Proteomes" id="UP000054302">
    <property type="component" value="Unassembled WGS sequence"/>
</dbReference>
<dbReference type="EMBL" id="KN847520">
    <property type="protein sequence ID" value="KIV98062.1"/>
    <property type="molecule type" value="Genomic_DNA"/>
</dbReference>
<keyword evidence="2" id="KW-1185">Reference proteome</keyword>
<proteinExistence type="predicted"/>
<organism evidence="1 2">
    <name type="scientific">Exophiala mesophila</name>
    <name type="common">Black yeast-like fungus</name>
    <dbReference type="NCBI Taxonomy" id="212818"/>
    <lineage>
        <taxon>Eukaryota</taxon>
        <taxon>Fungi</taxon>
        <taxon>Dikarya</taxon>
        <taxon>Ascomycota</taxon>
        <taxon>Pezizomycotina</taxon>
        <taxon>Eurotiomycetes</taxon>
        <taxon>Chaetothyriomycetidae</taxon>
        <taxon>Chaetothyriales</taxon>
        <taxon>Herpotrichiellaceae</taxon>
        <taxon>Exophiala</taxon>
    </lineage>
</organism>
<sequence>MILFQPAEALVMAFVPQSLPSGPPFGRTIPANTHLEVREHLKHDHRPRRAKLFWVLNNGQVAEAHEGMSISIECPTVTLWLPEEKRSPYPFDVEDWSEAIEKSSLATSYIFNWHSEYGGGLWLDESHGLEAARKIQSHPWISTTLFDNSESEEEDKSTKTSLDGDKIVSWRNAVTASQAAKAES</sequence>